<evidence type="ECO:0000256" key="7">
    <source>
        <dbReference type="SAM" id="Phobius"/>
    </source>
</evidence>
<dbReference type="Proteomes" id="UP001501358">
    <property type="component" value="Unassembled WGS sequence"/>
</dbReference>
<feature type="region of interest" description="Disordered" evidence="6">
    <location>
        <begin position="1"/>
        <end position="25"/>
    </location>
</feature>
<keyword evidence="4 7" id="KW-1133">Transmembrane helix</keyword>
<dbReference type="RefSeq" id="WP_344382639.1">
    <property type="nucleotide sequence ID" value="NZ_BAAATA010000008.1"/>
</dbReference>
<feature type="transmembrane region" description="Helical" evidence="7">
    <location>
        <begin position="131"/>
        <end position="151"/>
    </location>
</feature>
<comment type="similarity">
    <text evidence="2">Belongs to the TspO/BZRP family.</text>
</comment>
<sequence>MPTVHGPRQGTGQGTGQGRTARQERATASGRAAWPSLLLFLALSFAAAAVGALSSSGSGAVYASLNRPSWAPPSWLFGPVWTVLYALVGTSAWLVQRARGRRARIELGLWGVQLLLNAAWTPLFFGARQYGLAFVDVCLLLLTAGATAVLFRRVRPAAGYLLVPYLLWVAFAAALNLSIWATNT</sequence>
<dbReference type="CDD" id="cd15904">
    <property type="entry name" value="TSPO_MBR"/>
    <property type="match status" value="1"/>
</dbReference>
<evidence type="ECO:0000313" key="9">
    <source>
        <dbReference type="Proteomes" id="UP001501358"/>
    </source>
</evidence>
<evidence type="ECO:0000256" key="6">
    <source>
        <dbReference type="SAM" id="MobiDB-lite"/>
    </source>
</evidence>
<accession>A0ABP5YRH2</accession>
<name>A0ABP5YRH2_9ACTN</name>
<evidence type="ECO:0000256" key="3">
    <source>
        <dbReference type="ARBA" id="ARBA00022692"/>
    </source>
</evidence>
<dbReference type="Pfam" id="PF03073">
    <property type="entry name" value="TspO_MBR"/>
    <property type="match status" value="1"/>
</dbReference>
<evidence type="ECO:0000313" key="8">
    <source>
        <dbReference type="EMBL" id="GAA2482459.1"/>
    </source>
</evidence>
<dbReference type="Gene3D" id="1.20.1260.100">
    <property type="entry name" value="TspO/MBR protein"/>
    <property type="match status" value="1"/>
</dbReference>
<organism evidence="8 9">
    <name type="scientific">Streptomyces thermolineatus</name>
    <dbReference type="NCBI Taxonomy" id="44033"/>
    <lineage>
        <taxon>Bacteria</taxon>
        <taxon>Bacillati</taxon>
        <taxon>Actinomycetota</taxon>
        <taxon>Actinomycetes</taxon>
        <taxon>Kitasatosporales</taxon>
        <taxon>Streptomycetaceae</taxon>
        <taxon>Streptomyces</taxon>
    </lineage>
</organism>
<comment type="caution">
    <text evidence="8">The sequence shown here is derived from an EMBL/GenBank/DDBJ whole genome shotgun (WGS) entry which is preliminary data.</text>
</comment>
<dbReference type="PANTHER" id="PTHR10057:SF0">
    <property type="entry name" value="TRANSLOCATOR PROTEIN"/>
    <property type="match status" value="1"/>
</dbReference>
<keyword evidence="9" id="KW-1185">Reference proteome</keyword>
<protein>
    <recommendedName>
        <fullName evidence="10">Tryptophan-rich sensory protein</fullName>
    </recommendedName>
</protein>
<evidence type="ECO:0000256" key="5">
    <source>
        <dbReference type="ARBA" id="ARBA00023136"/>
    </source>
</evidence>
<evidence type="ECO:0000256" key="2">
    <source>
        <dbReference type="ARBA" id="ARBA00007524"/>
    </source>
</evidence>
<dbReference type="PIRSF" id="PIRSF005859">
    <property type="entry name" value="PBR"/>
    <property type="match status" value="1"/>
</dbReference>
<keyword evidence="3 7" id="KW-0812">Transmembrane</keyword>
<proteinExistence type="inferred from homology"/>
<evidence type="ECO:0000256" key="1">
    <source>
        <dbReference type="ARBA" id="ARBA00004141"/>
    </source>
</evidence>
<dbReference type="InterPro" id="IPR038330">
    <property type="entry name" value="TspO/MBR-related_sf"/>
</dbReference>
<dbReference type="PANTHER" id="PTHR10057">
    <property type="entry name" value="PERIPHERAL-TYPE BENZODIAZEPINE RECEPTOR"/>
    <property type="match status" value="1"/>
</dbReference>
<dbReference type="EMBL" id="BAAATA010000008">
    <property type="protein sequence ID" value="GAA2482459.1"/>
    <property type="molecule type" value="Genomic_DNA"/>
</dbReference>
<feature type="transmembrane region" description="Helical" evidence="7">
    <location>
        <begin position="158"/>
        <end position="181"/>
    </location>
</feature>
<keyword evidence="5 7" id="KW-0472">Membrane</keyword>
<comment type="subcellular location">
    <subcellularLocation>
        <location evidence="1">Membrane</location>
        <topology evidence="1">Multi-pass membrane protein</topology>
    </subcellularLocation>
</comment>
<evidence type="ECO:0000256" key="4">
    <source>
        <dbReference type="ARBA" id="ARBA00022989"/>
    </source>
</evidence>
<feature type="transmembrane region" description="Helical" evidence="7">
    <location>
        <begin position="32"/>
        <end position="54"/>
    </location>
</feature>
<feature type="transmembrane region" description="Helical" evidence="7">
    <location>
        <begin position="107"/>
        <end position="125"/>
    </location>
</feature>
<gene>
    <name evidence="8" type="ORF">GCM10010406_18440</name>
</gene>
<dbReference type="InterPro" id="IPR004307">
    <property type="entry name" value="TspO_MBR"/>
</dbReference>
<reference evidence="9" key="1">
    <citation type="journal article" date="2019" name="Int. J. Syst. Evol. Microbiol.">
        <title>The Global Catalogue of Microorganisms (GCM) 10K type strain sequencing project: providing services to taxonomists for standard genome sequencing and annotation.</title>
        <authorList>
            <consortium name="The Broad Institute Genomics Platform"/>
            <consortium name="The Broad Institute Genome Sequencing Center for Infectious Disease"/>
            <person name="Wu L."/>
            <person name="Ma J."/>
        </authorList>
    </citation>
    <scope>NUCLEOTIDE SEQUENCE [LARGE SCALE GENOMIC DNA]</scope>
    <source>
        <strain evidence="9">JCM 6307</strain>
    </source>
</reference>
<evidence type="ECO:0008006" key="10">
    <source>
        <dbReference type="Google" id="ProtNLM"/>
    </source>
</evidence>
<feature type="transmembrane region" description="Helical" evidence="7">
    <location>
        <begin position="74"/>
        <end position="95"/>
    </location>
</feature>